<proteinExistence type="inferred from homology"/>
<accession>A0A7J7P0C1</accession>
<organism evidence="8 9">
    <name type="scientific">Kingdonia uniflora</name>
    <dbReference type="NCBI Taxonomy" id="39325"/>
    <lineage>
        <taxon>Eukaryota</taxon>
        <taxon>Viridiplantae</taxon>
        <taxon>Streptophyta</taxon>
        <taxon>Embryophyta</taxon>
        <taxon>Tracheophyta</taxon>
        <taxon>Spermatophyta</taxon>
        <taxon>Magnoliopsida</taxon>
        <taxon>Ranunculales</taxon>
        <taxon>Circaeasteraceae</taxon>
        <taxon>Kingdonia</taxon>
    </lineage>
</organism>
<dbReference type="FunFam" id="3.30.420.40:FF:000026">
    <property type="entry name" value="Heat shock protein 70"/>
    <property type="match status" value="1"/>
</dbReference>
<dbReference type="InterPro" id="IPR029048">
    <property type="entry name" value="HSP70_C_sf"/>
</dbReference>
<gene>
    <name evidence="8" type="ORF">GIB67_034645</name>
</gene>
<dbReference type="InterPro" id="IPR013126">
    <property type="entry name" value="Hsp_70_fam"/>
</dbReference>
<feature type="coiled-coil region" evidence="6">
    <location>
        <begin position="584"/>
        <end position="611"/>
    </location>
</feature>
<evidence type="ECO:0000256" key="7">
    <source>
        <dbReference type="SAM" id="MobiDB-lite"/>
    </source>
</evidence>
<dbReference type="NCBIfam" id="NF001413">
    <property type="entry name" value="PRK00290.1"/>
    <property type="match status" value="1"/>
</dbReference>
<dbReference type="FunFam" id="3.90.640.10:FF:000002">
    <property type="entry name" value="Heat shock 70 kDa"/>
    <property type="match status" value="1"/>
</dbReference>
<dbReference type="GO" id="GO:0140662">
    <property type="term" value="F:ATP-dependent protein folding chaperone"/>
    <property type="evidence" value="ECO:0007669"/>
    <property type="project" value="InterPro"/>
</dbReference>
<dbReference type="OrthoDB" id="3789372at2759"/>
<sequence length="647" mass="71163">MSGKAIGIDLGTTYSCVGVWQNDRVEIIANDQGNRTTPSYVAFTDTERLIGDAAKNQVAMNPQNTVFDAKRLIGRRFSDSSVQSDMKLWPFRVVSGPADKPMIIVNYKGEEKQFSAEEISSMVLVKMREIAEAYLGQSLNNAVITVPAYFNDSQRQATKDAGSIAGLNVLRMINEPTAAAIAYGLDKKASRSGEQNVLIFDLGGGTFDVSLLTIEEGIFEVKATAGDTHLGGEDFDNRLVNHFVADFKRKYKKDISGNARALRRLRTACERAKRTLSSTTQTTIEIDSFYEGIDFYSTITRARFEELNMDLFRKCMEPVEKCLRDSKIDKSRVHEVVLVGGSTRIPKVQQLLQDFFNGKELCKSINPDEAVAYGAAVQAAILTGEGDEKVKDLLLLDVTPLSLGLETAGGVMTTLIPRNTTIPTKKDQIFSTYSDNQPGVLIQVYEGERARTRDNNLLGKFELSGIPPASRGVPQINVCFDIDANGILNVSAEDKTAGVKNKITITNDKGRLSKEDIEKMVQDAERYKAEDEVVKKKVEAKNALENFAYNMRNTVKDEKFAGKLDPEDKEKIEKAVEDTINWLEGNQLAEVEELEDKLKELESLCNPIIAKMYQASDAGGMPGGDTDMPGGGFGGSSGPAPKIEEVD</sequence>
<comment type="caution">
    <text evidence="8">The sequence shown here is derived from an EMBL/GenBank/DDBJ whole genome shotgun (WGS) entry which is preliminary data.</text>
</comment>
<dbReference type="FunFam" id="3.30.30.30:FF:000019">
    <property type="entry name" value="Heat shock 70 kDa protein"/>
    <property type="match status" value="1"/>
</dbReference>
<dbReference type="Gene3D" id="3.90.640.10">
    <property type="entry name" value="Actin, Chain A, domain 4"/>
    <property type="match status" value="1"/>
</dbReference>
<evidence type="ECO:0000313" key="9">
    <source>
        <dbReference type="Proteomes" id="UP000541444"/>
    </source>
</evidence>
<evidence type="ECO:0000256" key="2">
    <source>
        <dbReference type="ARBA" id="ARBA00022741"/>
    </source>
</evidence>
<evidence type="ECO:0000313" key="8">
    <source>
        <dbReference type="EMBL" id="KAF6172793.1"/>
    </source>
</evidence>
<evidence type="ECO:0000256" key="1">
    <source>
        <dbReference type="ARBA" id="ARBA00007381"/>
    </source>
</evidence>
<dbReference type="Gene3D" id="2.60.34.10">
    <property type="entry name" value="Substrate Binding Domain Of DNAk, Chain A, domain 1"/>
    <property type="match status" value="1"/>
</dbReference>
<dbReference type="Gene3D" id="1.20.1270.10">
    <property type="match status" value="1"/>
</dbReference>
<evidence type="ECO:0000256" key="6">
    <source>
        <dbReference type="SAM" id="Coils"/>
    </source>
</evidence>
<dbReference type="AlphaFoldDB" id="A0A7J7P0C1"/>
<dbReference type="Proteomes" id="UP000541444">
    <property type="component" value="Unassembled WGS sequence"/>
</dbReference>
<dbReference type="InterPro" id="IPR029047">
    <property type="entry name" value="HSP70_peptide-bd_sf"/>
</dbReference>
<dbReference type="FunFam" id="1.20.1270.10:FF:000016">
    <property type="entry name" value="Heat shock protein 70"/>
    <property type="match status" value="1"/>
</dbReference>
<dbReference type="GO" id="GO:0005524">
    <property type="term" value="F:ATP binding"/>
    <property type="evidence" value="ECO:0007669"/>
    <property type="project" value="UniProtKB-KW"/>
</dbReference>
<dbReference type="PROSITE" id="PS00297">
    <property type="entry name" value="HSP70_1"/>
    <property type="match status" value="1"/>
</dbReference>
<dbReference type="SUPFAM" id="SSF100920">
    <property type="entry name" value="Heat shock protein 70kD (HSP70), peptide-binding domain"/>
    <property type="match status" value="1"/>
</dbReference>
<comment type="similarity">
    <text evidence="1 5">Belongs to the heat shock protein 70 family.</text>
</comment>
<dbReference type="FunFam" id="2.60.34.10:FF:000002">
    <property type="entry name" value="Heat shock 70 kDa"/>
    <property type="match status" value="1"/>
</dbReference>
<dbReference type="Gene3D" id="3.30.420.40">
    <property type="match status" value="2"/>
</dbReference>
<keyword evidence="3 5" id="KW-0067">ATP-binding</keyword>
<evidence type="ECO:0000256" key="4">
    <source>
        <dbReference type="ARBA" id="ARBA00023016"/>
    </source>
</evidence>
<keyword evidence="9" id="KW-1185">Reference proteome</keyword>
<keyword evidence="4" id="KW-0346">Stress response</keyword>
<dbReference type="PANTHER" id="PTHR19375">
    <property type="entry name" value="HEAT SHOCK PROTEIN 70KDA"/>
    <property type="match status" value="1"/>
</dbReference>
<name>A0A7J7P0C1_9MAGN</name>
<evidence type="ECO:0008006" key="10">
    <source>
        <dbReference type="Google" id="ProtNLM"/>
    </source>
</evidence>
<dbReference type="PROSITE" id="PS01036">
    <property type="entry name" value="HSP70_3"/>
    <property type="match status" value="1"/>
</dbReference>
<dbReference type="InterPro" id="IPR043129">
    <property type="entry name" value="ATPase_NBD"/>
</dbReference>
<dbReference type="Gene3D" id="3.30.30.30">
    <property type="match status" value="1"/>
</dbReference>
<evidence type="ECO:0000256" key="3">
    <source>
        <dbReference type="ARBA" id="ARBA00022840"/>
    </source>
</evidence>
<keyword evidence="2 5" id="KW-0547">Nucleotide-binding</keyword>
<dbReference type="SUPFAM" id="SSF100934">
    <property type="entry name" value="Heat shock protein 70kD (HSP70), C-terminal subdomain"/>
    <property type="match status" value="1"/>
</dbReference>
<keyword evidence="6" id="KW-0175">Coiled coil</keyword>
<reference evidence="8 9" key="1">
    <citation type="journal article" date="2020" name="IScience">
        <title>Genome Sequencing of the Endangered Kingdonia uniflora (Circaeasteraceae, Ranunculales) Reveals Potential Mechanisms of Evolutionary Specialization.</title>
        <authorList>
            <person name="Sun Y."/>
            <person name="Deng T."/>
            <person name="Zhang A."/>
            <person name="Moore M.J."/>
            <person name="Landis J.B."/>
            <person name="Lin N."/>
            <person name="Zhang H."/>
            <person name="Zhang X."/>
            <person name="Huang J."/>
            <person name="Zhang X."/>
            <person name="Sun H."/>
            <person name="Wang H."/>
        </authorList>
    </citation>
    <scope>NUCLEOTIDE SEQUENCE [LARGE SCALE GENOMIC DNA]</scope>
    <source>
        <strain evidence="8">TB1705</strain>
        <tissue evidence="8">Leaf</tissue>
    </source>
</reference>
<dbReference type="SUPFAM" id="SSF53067">
    <property type="entry name" value="Actin-like ATPase domain"/>
    <property type="match status" value="2"/>
</dbReference>
<dbReference type="FunFam" id="3.30.420.40:FF:000172">
    <property type="entry name" value="Heat shock 70 kDa protein"/>
    <property type="match status" value="1"/>
</dbReference>
<dbReference type="EMBL" id="JACGCM010000377">
    <property type="protein sequence ID" value="KAF6172793.1"/>
    <property type="molecule type" value="Genomic_DNA"/>
</dbReference>
<dbReference type="CDD" id="cd10233">
    <property type="entry name" value="ASKHA_NBD_HSP70_HSPA1"/>
    <property type="match status" value="1"/>
</dbReference>
<dbReference type="Pfam" id="PF00012">
    <property type="entry name" value="HSP70"/>
    <property type="match status" value="1"/>
</dbReference>
<dbReference type="PRINTS" id="PR00301">
    <property type="entry name" value="HEATSHOCK70"/>
</dbReference>
<dbReference type="GO" id="GO:0006950">
    <property type="term" value="P:response to stress"/>
    <property type="evidence" value="ECO:0007669"/>
    <property type="project" value="UniProtKB-ARBA"/>
</dbReference>
<evidence type="ECO:0000256" key="5">
    <source>
        <dbReference type="RuleBase" id="RU003322"/>
    </source>
</evidence>
<feature type="region of interest" description="Disordered" evidence="7">
    <location>
        <begin position="616"/>
        <end position="647"/>
    </location>
</feature>
<protein>
    <recommendedName>
        <fullName evidence="10">Heat shock protein 70</fullName>
    </recommendedName>
</protein>
<dbReference type="FunFam" id="3.30.420.40:FF:000465">
    <property type="entry name" value="Heat shock cognate 70 kDa protein 2"/>
    <property type="match status" value="1"/>
</dbReference>
<dbReference type="InterPro" id="IPR018181">
    <property type="entry name" value="Heat_shock_70_CS"/>
</dbReference>
<dbReference type="PROSITE" id="PS00329">
    <property type="entry name" value="HSP70_2"/>
    <property type="match status" value="1"/>
</dbReference>